<dbReference type="Proteomes" id="UP001189429">
    <property type="component" value="Unassembled WGS sequence"/>
</dbReference>
<protein>
    <submittedName>
        <fullName evidence="2">Uncharacterized protein</fullName>
    </submittedName>
</protein>
<feature type="chain" id="PRO_5045551613" evidence="1">
    <location>
        <begin position="26"/>
        <end position="409"/>
    </location>
</feature>
<comment type="caution">
    <text evidence="2">The sequence shown here is derived from an EMBL/GenBank/DDBJ whole genome shotgun (WGS) entry which is preliminary data.</text>
</comment>
<accession>A0ABN9W5T1</accession>
<evidence type="ECO:0000256" key="1">
    <source>
        <dbReference type="SAM" id="SignalP"/>
    </source>
</evidence>
<dbReference type="EMBL" id="CAUYUJ010018103">
    <property type="protein sequence ID" value="CAK0880654.1"/>
    <property type="molecule type" value="Genomic_DNA"/>
</dbReference>
<name>A0ABN9W5T1_9DINO</name>
<gene>
    <name evidence="2" type="ORF">PCOR1329_LOCUS63738</name>
</gene>
<sequence>MVPATRAALASLAACAALLPRPAGAARDRADASGSLLEVGSRSGAEVESESGKSIFEEFFADPASFSKPGPVDGDTHCGMWCSSMGGGSKVGEWAMMFGNDVQKNFGSDPRNPVSAYSFNGGENLVVQWSGKQSFDAGKFAPTFGGWAKVQLMVVGNILDTLAEKGAYRISPDLGMGDNVHEVFNKMCAPGGADGKKHKYAIPLQWDAMREMGWTGFPREVLLKHYYRGVGEHMELLPHADVTVTECASTSDTQVFANDPPGTCHSKEELEQMLADVDRDLERDRNALTKGPNAPMNQLHYDEVKQVLARPFSERMVNIHTGKQEAGWEAITEDIVDFIKRSLERGSAGSTAQEKARLAKMKPFQRGLLVLKYSCEPAFMDFDGTKAGSFSFERIAVYLTRSETFKGSS</sequence>
<proteinExistence type="predicted"/>
<feature type="signal peptide" evidence="1">
    <location>
        <begin position="1"/>
        <end position="25"/>
    </location>
</feature>
<evidence type="ECO:0000313" key="2">
    <source>
        <dbReference type="EMBL" id="CAK0880654.1"/>
    </source>
</evidence>
<keyword evidence="1" id="KW-0732">Signal</keyword>
<organism evidence="2 3">
    <name type="scientific">Prorocentrum cordatum</name>
    <dbReference type="NCBI Taxonomy" id="2364126"/>
    <lineage>
        <taxon>Eukaryota</taxon>
        <taxon>Sar</taxon>
        <taxon>Alveolata</taxon>
        <taxon>Dinophyceae</taxon>
        <taxon>Prorocentrales</taxon>
        <taxon>Prorocentraceae</taxon>
        <taxon>Prorocentrum</taxon>
    </lineage>
</organism>
<evidence type="ECO:0000313" key="3">
    <source>
        <dbReference type="Proteomes" id="UP001189429"/>
    </source>
</evidence>
<keyword evidence="3" id="KW-1185">Reference proteome</keyword>
<reference evidence="2" key="1">
    <citation type="submission" date="2023-10" db="EMBL/GenBank/DDBJ databases">
        <authorList>
            <person name="Chen Y."/>
            <person name="Shah S."/>
            <person name="Dougan E. K."/>
            <person name="Thang M."/>
            <person name="Chan C."/>
        </authorList>
    </citation>
    <scope>NUCLEOTIDE SEQUENCE [LARGE SCALE GENOMIC DNA]</scope>
</reference>